<reference evidence="2 3" key="1">
    <citation type="submission" date="2019-01" db="EMBL/GenBank/DDBJ databases">
        <authorList>
            <person name="Sayadi A."/>
        </authorList>
    </citation>
    <scope>NUCLEOTIDE SEQUENCE [LARGE SCALE GENOMIC DNA]</scope>
</reference>
<sequence>VSLPAGQGLDPGRGQSLNPGQGQPQGLDPGLRSLGPGQSLNPGLVQGLSLVRGQDLRLGLHLVLLLDSLIVSESASRLRSRSWF</sequence>
<keyword evidence="3" id="KW-1185">Reference proteome</keyword>
<feature type="region of interest" description="Disordered" evidence="1">
    <location>
        <begin position="1"/>
        <end position="38"/>
    </location>
</feature>
<dbReference type="EMBL" id="CAACVG010013234">
    <property type="protein sequence ID" value="VEN61533.1"/>
    <property type="molecule type" value="Genomic_DNA"/>
</dbReference>
<proteinExistence type="predicted"/>
<name>A0A653DMW0_CALMS</name>
<dbReference type="OrthoDB" id="10260285at2759"/>
<gene>
    <name evidence="2" type="ORF">CALMAC_LOCUS18914</name>
</gene>
<feature type="non-terminal residue" evidence="2">
    <location>
        <position position="1"/>
    </location>
</feature>
<organism evidence="2 3">
    <name type="scientific">Callosobruchus maculatus</name>
    <name type="common">Southern cowpea weevil</name>
    <name type="synonym">Pulse bruchid</name>
    <dbReference type="NCBI Taxonomy" id="64391"/>
    <lineage>
        <taxon>Eukaryota</taxon>
        <taxon>Metazoa</taxon>
        <taxon>Ecdysozoa</taxon>
        <taxon>Arthropoda</taxon>
        <taxon>Hexapoda</taxon>
        <taxon>Insecta</taxon>
        <taxon>Pterygota</taxon>
        <taxon>Neoptera</taxon>
        <taxon>Endopterygota</taxon>
        <taxon>Coleoptera</taxon>
        <taxon>Polyphaga</taxon>
        <taxon>Cucujiformia</taxon>
        <taxon>Chrysomeloidea</taxon>
        <taxon>Chrysomelidae</taxon>
        <taxon>Bruchinae</taxon>
        <taxon>Bruchini</taxon>
        <taxon>Callosobruchus</taxon>
    </lineage>
</organism>
<feature type="compositionally biased region" description="Low complexity" evidence="1">
    <location>
        <begin position="14"/>
        <end position="31"/>
    </location>
</feature>
<accession>A0A653DMW0</accession>
<protein>
    <submittedName>
        <fullName evidence="2">Uncharacterized protein</fullName>
    </submittedName>
</protein>
<evidence type="ECO:0000313" key="2">
    <source>
        <dbReference type="EMBL" id="VEN61533.1"/>
    </source>
</evidence>
<evidence type="ECO:0000256" key="1">
    <source>
        <dbReference type="SAM" id="MobiDB-lite"/>
    </source>
</evidence>
<evidence type="ECO:0000313" key="3">
    <source>
        <dbReference type="Proteomes" id="UP000410492"/>
    </source>
</evidence>
<dbReference type="AlphaFoldDB" id="A0A653DMW0"/>
<dbReference type="Proteomes" id="UP000410492">
    <property type="component" value="Unassembled WGS sequence"/>
</dbReference>